<dbReference type="GO" id="GO:0004557">
    <property type="term" value="F:alpha-galactosidase activity"/>
    <property type="evidence" value="ECO:0007669"/>
    <property type="project" value="UniProtKB-EC"/>
</dbReference>
<reference evidence="5" key="1">
    <citation type="submission" date="2020-05" db="EMBL/GenBank/DDBJ databases">
        <title>Mycena genomes resolve the evolution of fungal bioluminescence.</title>
        <authorList>
            <person name="Tsai I.J."/>
        </authorList>
    </citation>
    <scope>NUCLEOTIDE SEQUENCE</scope>
    <source>
        <strain evidence="5">171206Taipei</strain>
    </source>
</reference>
<accession>A0A8H6W8Z2</accession>
<feature type="domain" description="Glycoside-hydrolase family GH114 TIM-barrel" evidence="4">
    <location>
        <begin position="31"/>
        <end position="195"/>
    </location>
</feature>
<comment type="caution">
    <text evidence="5">The sequence shown here is derived from an EMBL/GenBank/DDBJ whole genome shotgun (WGS) entry which is preliminary data.</text>
</comment>
<evidence type="ECO:0000259" key="4">
    <source>
        <dbReference type="Pfam" id="PF03537"/>
    </source>
</evidence>
<evidence type="ECO:0000256" key="3">
    <source>
        <dbReference type="SAM" id="SignalP"/>
    </source>
</evidence>
<dbReference type="GeneID" id="59345191"/>
<comment type="catalytic activity">
    <reaction evidence="1">
        <text>Hydrolysis of terminal, non-reducing alpha-D-galactose residues in alpha-D-galactosides, including galactose oligosaccharides, galactomannans and galactolipids.</text>
        <dbReference type="EC" id="3.2.1.22"/>
    </reaction>
</comment>
<dbReference type="EMBL" id="JACAZF010000005">
    <property type="protein sequence ID" value="KAF7303624.1"/>
    <property type="molecule type" value="Genomic_DNA"/>
</dbReference>
<keyword evidence="6" id="KW-1185">Reference proteome</keyword>
<sequence>MLALLTIFAALSTSIIAAPSSLTLFDPSGDFDYQIGGAFTPVSSVTTVSRDRADSPVKGLYNICYVNTFQSQSGSDKAWWEKNAASLLLQQNGKPYLDPDWDEYIFNTSTVANRNALAAIVKPWIDECASKGFNAIEPDNLDTYTRFKQLSKADNVAFAKILSDYAHSKNLAFGQKNTAELKQADKTAGGFDVSVHS</sequence>
<gene>
    <name evidence="5" type="ORF">MIND_00591700</name>
</gene>
<feature type="chain" id="PRO_5034517852" description="alpha-galactosidase" evidence="3">
    <location>
        <begin position="18"/>
        <end position="197"/>
    </location>
</feature>
<dbReference type="InterPro" id="IPR004352">
    <property type="entry name" value="GH114_TIM-barrel"/>
</dbReference>
<keyword evidence="3" id="KW-0732">Signal</keyword>
<dbReference type="InterPro" id="IPR013785">
    <property type="entry name" value="Aldolase_TIM"/>
</dbReference>
<dbReference type="Pfam" id="PF03537">
    <property type="entry name" value="Glyco_hydro_114"/>
    <property type="match status" value="1"/>
</dbReference>
<dbReference type="InterPro" id="IPR017853">
    <property type="entry name" value="GH"/>
</dbReference>
<evidence type="ECO:0000256" key="1">
    <source>
        <dbReference type="ARBA" id="ARBA00001255"/>
    </source>
</evidence>
<evidence type="ECO:0000313" key="5">
    <source>
        <dbReference type="EMBL" id="KAF7303624.1"/>
    </source>
</evidence>
<dbReference type="SUPFAM" id="SSF51445">
    <property type="entry name" value="(Trans)glycosidases"/>
    <property type="match status" value="1"/>
</dbReference>
<evidence type="ECO:0000256" key="2">
    <source>
        <dbReference type="ARBA" id="ARBA00012755"/>
    </source>
</evidence>
<protein>
    <recommendedName>
        <fullName evidence="2">alpha-galactosidase</fullName>
        <ecNumber evidence="2">3.2.1.22</ecNumber>
    </recommendedName>
</protein>
<evidence type="ECO:0000313" key="6">
    <source>
        <dbReference type="Proteomes" id="UP000636479"/>
    </source>
</evidence>
<name>A0A8H6W8Z2_9AGAR</name>
<dbReference type="EC" id="3.2.1.22" evidence="2"/>
<dbReference type="PANTHER" id="PTHR35273:SF2">
    <property type="entry name" value="ALPHA-GALACTOSIDASE"/>
    <property type="match status" value="1"/>
</dbReference>
<dbReference type="RefSeq" id="XP_037220596.1">
    <property type="nucleotide sequence ID" value="XM_037362675.1"/>
</dbReference>
<feature type="signal peptide" evidence="3">
    <location>
        <begin position="1"/>
        <end position="17"/>
    </location>
</feature>
<dbReference type="OrthoDB" id="2108802at2759"/>
<organism evidence="5 6">
    <name type="scientific">Mycena indigotica</name>
    <dbReference type="NCBI Taxonomy" id="2126181"/>
    <lineage>
        <taxon>Eukaryota</taxon>
        <taxon>Fungi</taxon>
        <taxon>Dikarya</taxon>
        <taxon>Basidiomycota</taxon>
        <taxon>Agaricomycotina</taxon>
        <taxon>Agaricomycetes</taxon>
        <taxon>Agaricomycetidae</taxon>
        <taxon>Agaricales</taxon>
        <taxon>Marasmiineae</taxon>
        <taxon>Mycenaceae</taxon>
        <taxon>Mycena</taxon>
    </lineage>
</organism>
<dbReference type="Gene3D" id="3.20.20.70">
    <property type="entry name" value="Aldolase class I"/>
    <property type="match status" value="1"/>
</dbReference>
<dbReference type="Proteomes" id="UP000636479">
    <property type="component" value="Unassembled WGS sequence"/>
</dbReference>
<proteinExistence type="predicted"/>
<dbReference type="PANTHER" id="PTHR35273">
    <property type="entry name" value="ALPHA-1,4 POLYGALACTOSAMINIDASE, PUTATIVE (AFU_ORTHOLOGUE AFUA_3G07890)-RELATED"/>
    <property type="match status" value="1"/>
</dbReference>
<dbReference type="AlphaFoldDB" id="A0A8H6W8Z2"/>